<dbReference type="Proteomes" id="UP000054693">
    <property type="component" value="Unassembled WGS sequence"/>
</dbReference>
<accession>A0A0W0ZZN6</accession>
<dbReference type="InterPro" id="IPR050084">
    <property type="entry name" value="NADPH_dep_7-cyano-7-deazaG_red"/>
</dbReference>
<dbReference type="Gene3D" id="1.10.1660.10">
    <property type="match status" value="1"/>
</dbReference>
<evidence type="ECO:0000256" key="3">
    <source>
        <dbReference type="ARBA" id="ARBA00022857"/>
    </source>
</evidence>
<name>A0A0W0ZZN6_9GAMM</name>
<comment type="function">
    <text evidence="5">Catalyzes the NADPH-dependent reduction of 7-cyano-7-deazaguanine (preQ0) to 7-aminomethyl-7-deazaguanine (preQ1).</text>
</comment>
<evidence type="ECO:0000256" key="1">
    <source>
        <dbReference type="ARBA" id="ARBA00022490"/>
    </source>
</evidence>
<dbReference type="SMART" id="SM00422">
    <property type="entry name" value="HTH_MERR"/>
    <property type="match status" value="1"/>
</dbReference>
<dbReference type="PANTHER" id="PTHR34354">
    <property type="entry name" value="NADPH-DEPENDENT 7-CYANO-7-DEAZAGUANINE REDUCTASE"/>
    <property type="match status" value="1"/>
</dbReference>
<dbReference type="GO" id="GO:0005737">
    <property type="term" value="C:cytoplasm"/>
    <property type="evidence" value="ECO:0007669"/>
    <property type="project" value="UniProtKB-SubCell"/>
</dbReference>
<feature type="active site" description="Thioimide intermediate" evidence="5">
    <location>
        <position position="322"/>
    </location>
</feature>
<feature type="domain" description="HTH merR-type" evidence="6">
    <location>
        <begin position="3"/>
        <end position="72"/>
    </location>
</feature>
<comment type="similarity">
    <text evidence="5">Belongs to the GTP cyclohydrolase I family. QueF type 2 subfamily.</text>
</comment>
<dbReference type="GO" id="GO:0016787">
    <property type="term" value="F:hydrolase activity"/>
    <property type="evidence" value="ECO:0007669"/>
    <property type="project" value="UniProtKB-KW"/>
</dbReference>
<dbReference type="HAMAP" id="MF_00817">
    <property type="entry name" value="QueF_type2"/>
    <property type="match status" value="1"/>
</dbReference>
<dbReference type="SUPFAM" id="SSF46955">
    <property type="entry name" value="Putative DNA-binding domain"/>
    <property type="match status" value="1"/>
</dbReference>
<keyword evidence="4 5" id="KW-0560">Oxidoreductase</keyword>
<reference evidence="7 8" key="1">
    <citation type="submission" date="2015-11" db="EMBL/GenBank/DDBJ databases">
        <title>Genomic analysis of 38 Legionella species identifies large and diverse effector repertoires.</title>
        <authorList>
            <person name="Burstein D."/>
            <person name="Amaro F."/>
            <person name="Zusman T."/>
            <person name="Lifshitz Z."/>
            <person name="Cohen O."/>
            <person name="Gilbert J.A."/>
            <person name="Pupko T."/>
            <person name="Shuman H.A."/>
            <person name="Segal G."/>
        </authorList>
    </citation>
    <scope>NUCLEOTIDE SEQUENCE [LARGE SCALE GENOMIC DNA]</scope>
    <source>
        <strain evidence="7 8">ATCC 49180</strain>
    </source>
</reference>
<dbReference type="GO" id="GO:0003677">
    <property type="term" value="F:DNA binding"/>
    <property type="evidence" value="ECO:0007669"/>
    <property type="project" value="InterPro"/>
</dbReference>
<dbReference type="GO" id="GO:0008616">
    <property type="term" value="P:tRNA queuosine(34) biosynthetic process"/>
    <property type="evidence" value="ECO:0007669"/>
    <property type="project" value="UniProtKB-UniRule"/>
</dbReference>
<keyword evidence="8" id="KW-1185">Reference proteome</keyword>
<dbReference type="Gene3D" id="3.30.1130.10">
    <property type="match status" value="2"/>
</dbReference>
<sequence>MKYYQIKEISQMTSLTIRSLQYYDEICLLKPTKRSISGYRLYSETDLIRLQQITTLKFLGFSLSMIKKIMENPHFDVMTSIGIQARELTEKAMRINEAASLLTYISTQMEMNQQVNWKSTAKIIEILELNTMNDRVLQKYQSEAEQSELGKKSAYDETYNPDRLYPIPRAGKRQEIGVDPVQLPFYGFDCWNHYEVSWLNAKGKPMVAIAELFYDCSSPNLIESKSLKLYFNSFNNTRIQNVNELENTIKKDLQKCVGAEVWVHIHLLEETIEFAVQKPLIGESLDELDIECSIYLVEPSFLSISDEIVEETLFSNLLKSNCLVTSQPDWGSVQITYEGKKINREGLLKYLISYRNHNEFHEQCIERIFVDIMNYCKPEKLTVYGRYTRRGGLDINPYRSTEKTSFAGKNVRLARQ</sequence>
<feature type="binding site" evidence="5">
    <location>
        <begin position="224"/>
        <end position="225"/>
    </location>
    <ligand>
        <name>NADPH</name>
        <dbReference type="ChEBI" id="CHEBI:57783"/>
    </ligand>
</feature>
<evidence type="ECO:0000256" key="2">
    <source>
        <dbReference type="ARBA" id="ARBA00022785"/>
    </source>
</evidence>
<dbReference type="InterPro" id="IPR043133">
    <property type="entry name" value="GTP-CH-I_C/QueF"/>
</dbReference>
<dbReference type="EC" id="1.7.1.13" evidence="5"/>
<comment type="pathway">
    <text evidence="5">tRNA modification; tRNA-queuosine biosynthesis.</text>
</comment>
<comment type="subunit">
    <text evidence="5">Homodimer.</text>
</comment>
<protein>
    <recommendedName>
        <fullName evidence="5">NADPH-dependent 7-cyano-7-deazaguanine reductase</fullName>
        <ecNumber evidence="5">1.7.1.13</ecNumber>
    </recommendedName>
    <alternativeName>
        <fullName evidence="5">7-cyano-7-carbaguanine reductase</fullName>
    </alternativeName>
    <alternativeName>
        <fullName evidence="5">NADPH-dependent nitrile oxidoreductase</fullName>
    </alternativeName>
    <alternativeName>
        <fullName evidence="5">PreQ(0) reductase</fullName>
    </alternativeName>
</protein>
<dbReference type="OrthoDB" id="9789995at2"/>
<dbReference type="InterPro" id="IPR029500">
    <property type="entry name" value="QueF"/>
</dbReference>
<evidence type="ECO:0000313" key="7">
    <source>
        <dbReference type="EMBL" id="KTD74578.1"/>
    </source>
</evidence>
<dbReference type="GO" id="GO:0033739">
    <property type="term" value="F:preQ1 synthase activity"/>
    <property type="evidence" value="ECO:0007669"/>
    <property type="project" value="UniProtKB-UniRule"/>
</dbReference>
<feature type="binding site" evidence="5">
    <location>
        <begin position="222"/>
        <end position="224"/>
    </location>
    <ligand>
        <name>substrate</name>
    </ligand>
</feature>
<dbReference type="PANTHER" id="PTHR34354:SF1">
    <property type="entry name" value="NADPH-DEPENDENT 7-CYANO-7-DEAZAGUANINE REDUCTASE"/>
    <property type="match status" value="1"/>
</dbReference>
<gene>
    <name evidence="5" type="primary">queF</name>
    <name evidence="7" type="ORF">Ltuc_2425</name>
</gene>
<dbReference type="CDD" id="cd01106">
    <property type="entry name" value="HTH_TipAL-Mta"/>
    <property type="match status" value="1"/>
</dbReference>
<feature type="binding site" evidence="5">
    <location>
        <begin position="361"/>
        <end position="362"/>
    </location>
    <ligand>
        <name>substrate</name>
    </ligand>
</feature>
<keyword evidence="3 5" id="KW-0521">NADP</keyword>
<dbReference type="InterPro" id="IPR029139">
    <property type="entry name" value="QueF_N"/>
</dbReference>
<keyword evidence="2 5" id="KW-0671">Queuosine biosynthesis</keyword>
<keyword evidence="7" id="KW-0378">Hydrolase</keyword>
<dbReference type="PATRIC" id="fig|40335.7.peg.2588"/>
<comment type="catalytic activity">
    <reaction evidence="5">
        <text>7-aminomethyl-7-carbaguanine + 2 NADP(+) = 7-cyano-7-carbaguanine + 2 NADPH + 3 H(+)</text>
        <dbReference type="Rhea" id="RHEA:13409"/>
        <dbReference type="ChEBI" id="CHEBI:15378"/>
        <dbReference type="ChEBI" id="CHEBI:45075"/>
        <dbReference type="ChEBI" id="CHEBI:57783"/>
        <dbReference type="ChEBI" id="CHEBI:58349"/>
        <dbReference type="ChEBI" id="CHEBI:58703"/>
        <dbReference type="EC" id="1.7.1.13"/>
    </reaction>
</comment>
<dbReference type="InterPro" id="IPR000551">
    <property type="entry name" value="MerR-type_HTH_dom"/>
</dbReference>
<evidence type="ECO:0000256" key="5">
    <source>
        <dbReference type="HAMAP-Rule" id="MF_00817"/>
    </source>
</evidence>
<dbReference type="STRING" id="40335.Ltuc_2425"/>
<dbReference type="NCBIfam" id="TIGR03138">
    <property type="entry name" value="QueF"/>
    <property type="match status" value="1"/>
</dbReference>
<comment type="subcellular location">
    <subcellularLocation>
        <location evidence="5">Cytoplasm</location>
    </subcellularLocation>
</comment>
<dbReference type="SUPFAM" id="SSF55620">
    <property type="entry name" value="Tetrahydrobiopterin biosynthesis enzymes-like"/>
    <property type="match status" value="1"/>
</dbReference>
<evidence type="ECO:0000259" key="6">
    <source>
        <dbReference type="PROSITE" id="PS50937"/>
    </source>
</evidence>
<comment type="caution">
    <text evidence="7">The sequence shown here is derived from an EMBL/GenBank/DDBJ whole genome shotgun (WGS) entry which is preliminary data.</text>
</comment>
<organism evidence="7 8">
    <name type="scientific">Legionella tucsonensis</name>
    <dbReference type="NCBI Taxonomy" id="40335"/>
    <lineage>
        <taxon>Bacteria</taxon>
        <taxon>Pseudomonadati</taxon>
        <taxon>Pseudomonadota</taxon>
        <taxon>Gammaproteobacteria</taxon>
        <taxon>Legionellales</taxon>
        <taxon>Legionellaceae</taxon>
        <taxon>Legionella</taxon>
    </lineage>
</organism>
<dbReference type="EMBL" id="LNZA01000001">
    <property type="protein sequence ID" value="KTD74578.1"/>
    <property type="molecule type" value="Genomic_DNA"/>
</dbReference>
<feature type="binding site" evidence="5">
    <location>
        <begin position="390"/>
        <end position="391"/>
    </location>
    <ligand>
        <name>NADPH</name>
        <dbReference type="ChEBI" id="CHEBI:57783"/>
    </ligand>
</feature>
<dbReference type="Pfam" id="PF14489">
    <property type="entry name" value="QueF"/>
    <property type="match status" value="1"/>
</dbReference>
<feature type="active site" description="Proton donor" evidence="5">
    <location>
        <position position="329"/>
    </location>
</feature>
<evidence type="ECO:0000256" key="4">
    <source>
        <dbReference type="ARBA" id="ARBA00023002"/>
    </source>
</evidence>
<evidence type="ECO:0000313" key="8">
    <source>
        <dbReference type="Proteomes" id="UP000054693"/>
    </source>
</evidence>
<dbReference type="InterPro" id="IPR009061">
    <property type="entry name" value="DNA-bd_dom_put_sf"/>
</dbReference>
<dbReference type="AlphaFoldDB" id="A0A0W0ZZN6"/>
<dbReference type="UniPathway" id="UPA00392"/>
<dbReference type="Pfam" id="PF13411">
    <property type="entry name" value="MerR_1"/>
    <property type="match status" value="1"/>
</dbReference>
<keyword evidence="1 5" id="KW-0963">Cytoplasm</keyword>
<dbReference type="PROSITE" id="PS50937">
    <property type="entry name" value="HTH_MERR_2"/>
    <property type="match status" value="1"/>
</dbReference>
<dbReference type="InterPro" id="IPR016428">
    <property type="entry name" value="QueF_type2"/>
</dbReference>
<dbReference type="Pfam" id="PF14819">
    <property type="entry name" value="QueF_N"/>
    <property type="match status" value="1"/>
</dbReference>
<proteinExistence type="inferred from homology"/>
<dbReference type="GO" id="GO:0006355">
    <property type="term" value="P:regulation of DNA-templated transcription"/>
    <property type="evidence" value="ECO:0007669"/>
    <property type="project" value="InterPro"/>
</dbReference>